<dbReference type="EMBL" id="LCDG01000002">
    <property type="protein sequence ID" value="KKS48215.1"/>
    <property type="molecule type" value="Genomic_DNA"/>
</dbReference>
<gene>
    <name evidence="2" type="ORF">UV12_C0002G0064</name>
</gene>
<keyword evidence="1" id="KW-0812">Transmembrane</keyword>
<evidence type="ECO:0000313" key="2">
    <source>
        <dbReference type="EMBL" id="KKS48215.1"/>
    </source>
</evidence>
<reference evidence="2 3" key="1">
    <citation type="journal article" date="2015" name="Nature">
        <title>rRNA introns, odd ribosomes, and small enigmatic genomes across a large radiation of phyla.</title>
        <authorList>
            <person name="Brown C.T."/>
            <person name="Hug L.A."/>
            <person name="Thomas B.C."/>
            <person name="Sharon I."/>
            <person name="Castelle C.J."/>
            <person name="Singh A."/>
            <person name="Wilkins M.J."/>
            <person name="Williams K.H."/>
            <person name="Banfield J.F."/>
        </authorList>
    </citation>
    <scope>NUCLEOTIDE SEQUENCE [LARGE SCALE GENOMIC DNA]</scope>
</reference>
<keyword evidence="1" id="KW-0472">Membrane</keyword>
<evidence type="ECO:0000313" key="3">
    <source>
        <dbReference type="Proteomes" id="UP000034704"/>
    </source>
</evidence>
<accession>A0A0G0ZHL1</accession>
<proteinExistence type="predicted"/>
<feature type="transmembrane region" description="Helical" evidence="1">
    <location>
        <begin position="20"/>
        <end position="37"/>
    </location>
</feature>
<comment type="caution">
    <text evidence="2">The sequence shown here is derived from an EMBL/GenBank/DDBJ whole genome shotgun (WGS) entry which is preliminary data.</text>
</comment>
<dbReference type="Proteomes" id="UP000034704">
    <property type="component" value="Unassembled WGS sequence"/>
</dbReference>
<organism evidence="2 3">
    <name type="scientific">Candidatus Nomurabacteria bacterium GW2011_GWC2_42_20</name>
    <dbReference type="NCBI Taxonomy" id="1618756"/>
    <lineage>
        <taxon>Bacteria</taxon>
        <taxon>Candidatus Nomuraibacteriota</taxon>
    </lineage>
</organism>
<protein>
    <submittedName>
        <fullName evidence="2">Uncharacterized protein</fullName>
    </submittedName>
</protein>
<evidence type="ECO:0000256" key="1">
    <source>
        <dbReference type="SAM" id="Phobius"/>
    </source>
</evidence>
<name>A0A0G0ZHL1_9BACT</name>
<sequence>MDQNTNNGAQMPEKKSTGVVISIIIIVLVLAYGAFYFSKQVPLPTEKEVLAPSEIQVDQTISSLSKQGTSTDLADIQRDLEATDFSGLDAGLSDIAI</sequence>
<keyword evidence="1" id="KW-1133">Transmembrane helix</keyword>
<dbReference type="AlphaFoldDB" id="A0A0G0ZHL1"/>
<dbReference type="STRING" id="1618756.UV12_C0002G0064"/>